<dbReference type="PATRIC" id="fig|595434.4.peg.2037"/>
<evidence type="ECO:0000313" key="2">
    <source>
        <dbReference type="Proteomes" id="UP000036367"/>
    </source>
</evidence>
<dbReference type="EMBL" id="LECT01000017">
    <property type="protein sequence ID" value="KLU05495.1"/>
    <property type="molecule type" value="Genomic_DNA"/>
</dbReference>
<name>A0A0J1BG36_RHOIS</name>
<keyword evidence="2" id="KW-1185">Reference proteome</keyword>
<gene>
    <name evidence="1" type="ORF">RISK_002127</name>
</gene>
<accession>A0A0J1BG36</accession>
<dbReference type="OrthoDB" id="284163at2"/>
<dbReference type="RefSeq" id="WP_047813888.1">
    <property type="nucleotide sequence ID" value="NZ_LECT01000017.1"/>
</dbReference>
<dbReference type="Proteomes" id="UP000036367">
    <property type="component" value="Unassembled WGS sequence"/>
</dbReference>
<evidence type="ECO:0000313" key="1">
    <source>
        <dbReference type="EMBL" id="KLU05495.1"/>
    </source>
</evidence>
<organism evidence="1 2">
    <name type="scientific">Rhodopirellula islandica</name>
    <dbReference type="NCBI Taxonomy" id="595434"/>
    <lineage>
        <taxon>Bacteria</taxon>
        <taxon>Pseudomonadati</taxon>
        <taxon>Planctomycetota</taxon>
        <taxon>Planctomycetia</taxon>
        <taxon>Pirellulales</taxon>
        <taxon>Pirellulaceae</taxon>
        <taxon>Rhodopirellula</taxon>
    </lineage>
</organism>
<comment type="caution">
    <text evidence="1">The sequence shown here is derived from an EMBL/GenBank/DDBJ whole genome shotgun (WGS) entry which is preliminary data.</text>
</comment>
<dbReference type="AlphaFoldDB" id="A0A0J1BG36"/>
<reference evidence="1" key="1">
    <citation type="submission" date="2015-05" db="EMBL/GenBank/DDBJ databases">
        <title>Permanent draft genome of Rhodopirellula islandicus K833.</title>
        <authorList>
            <person name="Kizina J."/>
            <person name="Richter M."/>
            <person name="Glockner F.O."/>
            <person name="Harder J."/>
        </authorList>
    </citation>
    <scope>NUCLEOTIDE SEQUENCE [LARGE SCALE GENOMIC DNA]</scope>
    <source>
        <strain evidence="1">K833</strain>
    </source>
</reference>
<sequence length="83" mass="9527">MPYLLEFTEADLDRPLTEPEKMAETVREMFDGKTPVRTKDVADRLSRIYGTVKTHLHRAGKLGLLLHVPRRGWLMPETDHANG</sequence>
<proteinExistence type="predicted"/>
<protein>
    <submittedName>
        <fullName evidence="1">Uncharacterized protein</fullName>
    </submittedName>
</protein>